<evidence type="ECO:0000259" key="3">
    <source>
        <dbReference type="PROSITE" id="PS50943"/>
    </source>
</evidence>
<sequence length="363" mass="39647">MTTDNDELNETTPEQEPTTSVTPGQLIKQAREAKGLSAQQVADSLRLRLAVVQMIEANEFDKLASPTFVRGYLRNLAKNLELDVDEVFAAYHAHGHEQATPANVKMQSFSRRKLKDRNESRLSLISYAIIIITLALVLIWWWQQSEFSLSTITGSENAPTEQEAEQLREQTATLPEVVRQADSRSNQPLTEAQVRAGDTSTVSVESSETPDVPPTLGEPQNTDSDAEATSAEGSADDAVETSAADTNETTTTDPDATEPEVTEPETTEPETTTPEPTEQPTAESASAQLVFEFNDECWVKVADATGEDIAIGVKTAGYRMPLTGEPPFAIILCRPEAVSITYNGDAVNLDNYVRDRSVQLTLD</sequence>
<dbReference type="Gene3D" id="1.10.260.40">
    <property type="entry name" value="lambda repressor-like DNA-binding domains"/>
    <property type="match status" value="1"/>
</dbReference>
<accession>A0A6S6WNJ4</accession>
<reference evidence="4 5" key="1">
    <citation type="submission" date="2020-02" db="EMBL/GenBank/DDBJ databases">
        <authorList>
            <person name="Rodrigo-Torres L."/>
            <person name="Arahal R. D."/>
            <person name="Lucena T."/>
        </authorList>
    </citation>
    <scope>NUCLEOTIDE SEQUENCE [LARGE SCALE GENOMIC DNA]</scope>
    <source>
        <strain evidence="4 5">CECT 9734</strain>
    </source>
</reference>
<dbReference type="EMBL" id="CADCXY010000003">
    <property type="protein sequence ID" value="CAB0151140.1"/>
    <property type="molecule type" value="Genomic_DNA"/>
</dbReference>
<organism evidence="4 5">
    <name type="scientific">Pseudidiomarina piscicola</name>
    <dbReference type="NCBI Taxonomy" id="2614830"/>
    <lineage>
        <taxon>Bacteria</taxon>
        <taxon>Pseudomonadati</taxon>
        <taxon>Pseudomonadota</taxon>
        <taxon>Gammaproteobacteria</taxon>
        <taxon>Alteromonadales</taxon>
        <taxon>Idiomarinaceae</taxon>
        <taxon>Pseudidiomarina</taxon>
    </lineage>
</organism>
<dbReference type="PROSITE" id="PS50943">
    <property type="entry name" value="HTH_CROC1"/>
    <property type="match status" value="1"/>
</dbReference>
<keyword evidence="2" id="KW-1133">Transmembrane helix</keyword>
<feature type="region of interest" description="Disordered" evidence="1">
    <location>
        <begin position="178"/>
        <end position="284"/>
    </location>
</feature>
<feature type="domain" description="HTH cro/C1-type" evidence="3">
    <location>
        <begin position="27"/>
        <end position="87"/>
    </location>
</feature>
<feature type="compositionally biased region" description="Acidic residues" evidence="1">
    <location>
        <begin position="255"/>
        <end position="268"/>
    </location>
</feature>
<dbReference type="PANTHER" id="PTHR34475:SF1">
    <property type="entry name" value="CYTOSKELETON PROTEIN RODZ"/>
    <property type="match status" value="1"/>
</dbReference>
<feature type="transmembrane region" description="Helical" evidence="2">
    <location>
        <begin position="122"/>
        <end position="142"/>
    </location>
</feature>
<dbReference type="Proteomes" id="UP000481517">
    <property type="component" value="Unassembled WGS sequence"/>
</dbReference>
<evidence type="ECO:0000256" key="2">
    <source>
        <dbReference type="SAM" id="Phobius"/>
    </source>
</evidence>
<keyword evidence="2" id="KW-0472">Membrane</keyword>
<feature type="compositionally biased region" description="Low complexity" evidence="1">
    <location>
        <begin position="198"/>
        <end position="210"/>
    </location>
</feature>
<keyword evidence="2" id="KW-0812">Transmembrane</keyword>
<feature type="region of interest" description="Disordered" evidence="1">
    <location>
        <begin position="1"/>
        <end position="23"/>
    </location>
</feature>
<dbReference type="AlphaFoldDB" id="A0A6S6WNJ4"/>
<dbReference type="SMART" id="SM00530">
    <property type="entry name" value="HTH_XRE"/>
    <property type="match status" value="1"/>
</dbReference>
<evidence type="ECO:0000313" key="4">
    <source>
        <dbReference type="EMBL" id="CAB0151140.1"/>
    </source>
</evidence>
<dbReference type="CDD" id="cd00093">
    <property type="entry name" value="HTH_XRE"/>
    <property type="match status" value="1"/>
</dbReference>
<feature type="compositionally biased region" description="Polar residues" evidence="1">
    <location>
        <begin position="10"/>
        <end position="23"/>
    </location>
</feature>
<dbReference type="GO" id="GO:0003677">
    <property type="term" value="F:DNA binding"/>
    <property type="evidence" value="ECO:0007669"/>
    <property type="project" value="InterPro"/>
</dbReference>
<dbReference type="InterPro" id="IPR050400">
    <property type="entry name" value="Bact_Cytoskel_RodZ"/>
</dbReference>
<protein>
    <submittedName>
        <fullName evidence="4">Cytoskeleton protein RodZ</fullName>
    </submittedName>
</protein>
<evidence type="ECO:0000313" key="5">
    <source>
        <dbReference type="Proteomes" id="UP000481517"/>
    </source>
</evidence>
<dbReference type="Pfam" id="PF13413">
    <property type="entry name" value="HTH_25"/>
    <property type="match status" value="1"/>
</dbReference>
<evidence type="ECO:0000256" key="1">
    <source>
        <dbReference type="SAM" id="MobiDB-lite"/>
    </source>
</evidence>
<dbReference type="RefSeq" id="WP_173920534.1">
    <property type="nucleotide sequence ID" value="NZ_CADCXY010000003.1"/>
</dbReference>
<dbReference type="SUPFAM" id="SSF47413">
    <property type="entry name" value="lambda repressor-like DNA-binding domains"/>
    <property type="match status" value="1"/>
</dbReference>
<name>A0A6S6WNJ4_9GAMM</name>
<dbReference type="Pfam" id="PF13464">
    <property type="entry name" value="RodZ_C"/>
    <property type="match status" value="1"/>
</dbReference>
<feature type="compositionally biased region" description="Low complexity" evidence="1">
    <location>
        <begin position="269"/>
        <end position="283"/>
    </location>
</feature>
<feature type="compositionally biased region" description="Low complexity" evidence="1">
    <location>
        <begin position="240"/>
        <end position="254"/>
    </location>
</feature>
<dbReference type="InterPro" id="IPR001387">
    <property type="entry name" value="Cro/C1-type_HTH"/>
</dbReference>
<dbReference type="PANTHER" id="PTHR34475">
    <property type="match status" value="1"/>
</dbReference>
<dbReference type="InterPro" id="IPR025194">
    <property type="entry name" value="RodZ-like_C"/>
</dbReference>
<proteinExistence type="predicted"/>
<dbReference type="InterPro" id="IPR010982">
    <property type="entry name" value="Lambda_DNA-bd_dom_sf"/>
</dbReference>
<gene>
    <name evidence="4" type="primary">rodZ</name>
    <name evidence="4" type="ORF">PSI9734_01554</name>
</gene>
<keyword evidence="5" id="KW-1185">Reference proteome</keyword>